<evidence type="ECO:0000256" key="1">
    <source>
        <dbReference type="ARBA" id="ARBA00004123"/>
    </source>
</evidence>
<proteinExistence type="predicted"/>
<sequence>MIAMHIKEIWPEPPLPKKVQDVPRIPKVIEAFQRTLFQEEVQETERKLSDVISDIMSLFTESVQNSVLVKNPRGIEGEVKKIAKLYEEINLIISSKREIEAKERVVHLVKKQIKKKQNLINKLNLNEKTKRKEIAE</sequence>
<dbReference type="SUPFAM" id="SSF140718">
    <property type="entry name" value="Mediator hinge subcomplex-like"/>
    <property type="match status" value="1"/>
</dbReference>
<dbReference type="InterPro" id="IPR037212">
    <property type="entry name" value="Med7/Med21-like"/>
</dbReference>
<keyword evidence="3" id="KW-0804">Transcription</keyword>
<evidence type="ECO:0000256" key="4">
    <source>
        <dbReference type="ARBA" id="ARBA00023242"/>
    </source>
</evidence>
<keyword evidence="4" id="KW-0539">Nucleus</keyword>
<organism evidence="5">
    <name type="scientific">Nematocida ausubeli (strain ATCC PRA-371 / ERTm2)</name>
    <name type="common">Nematode killer fungus</name>
    <dbReference type="NCBI Taxonomy" id="1913371"/>
    <lineage>
        <taxon>Eukaryota</taxon>
        <taxon>Fungi</taxon>
        <taxon>Fungi incertae sedis</taxon>
        <taxon>Microsporidia</taxon>
        <taxon>Nematocida</taxon>
    </lineage>
</organism>
<name>H8ZFE0_NEMA1</name>
<dbReference type="AlphaFoldDB" id="H8ZFE0"/>
<evidence type="ECO:0008006" key="6">
    <source>
        <dbReference type="Google" id="ProtNLM"/>
    </source>
</evidence>
<accession>H8ZFE0</accession>
<evidence type="ECO:0000256" key="3">
    <source>
        <dbReference type="ARBA" id="ARBA00023163"/>
    </source>
</evidence>
<dbReference type="HOGENOM" id="CLU_1875997_0_0_1"/>
<evidence type="ECO:0000313" key="5">
    <source>
        <dbReference type="EMBL" id="EHY64692.1"/>
    </source>
</evidence>
<protein>
    <recommendedName>
        <fullName evidence="6">Mediator of RNA polymerase II transcription subunit 7</fullName>
    </recommendedName>
</protein>
<dbReference type="Proteomes" id="UP000005622">
    <property type="component" value="Unassembled WGS sequence"/>
</dbReference>
<keyword evidence="2" id="KW-0805">Transcription regulation</keyword>
<dbReference type="EMBL" id="JH604639">
    <property type="protein sequence ID" value="EHY64692.1"/>
    <property type="molecule type" value="Genomic_DNA"/>
</dbReference>
<comment type="subcellular location">
    <subcellularLocation>
        <location evidence="1">Nucleus</location>
    </subcellularLocation>
</comment>
<evidence type="ECO:0000256" key="2">
    <source>
        <dbReference type="ARBA" id="ARBA00023015"/>
    </source>
</evidence>
<reference evidence="5" key="1">
    <citation type="submission" date="2011-03" db="EMBL/GenBank/DDBJ databases">
        <title>The Genome Sequence of Nematocida sp1 strain ERTm2.</title>
        <authorList>
            <consortium name="The Broad Institute Genome Sequencing Platform"/>
            <consortium name="The Broad Institute Genome Sequencing Center for Infectious Disease"/>
            <person name="Cuomo C."/>
            <person name="Troemel E."/>
            <person name="Young S.K."/>
            <person name="Zeng Q."/>
            <person name="Gargeya S."/>
            <person name="Fitzgerald M."/>
            <person name="Haas B."/>
            <person name="Abouelleil A."/>
            <person name="Alvarado L."/>
            <person name="Arachchi H.M."/>
            <person name="Berlin A."/>
            <person name="Brown A."/>
            <person name="Chapman S.B."/>
            <person name="Chen Z."/>
            <person name="Dunbar C."/>
            <person name="Freedman E."/>
            <person name="Gearin G."/>
            <person name="Gellesch M."/>
            <person name="Goldberg J."/>
            <person name="Griggs A."/>
            <person name="Gujja S."/>
            <person name="Heilman E.R."/>
            <person name="Heiman D."/>
            <person name="Howarth C."/>
            <person name="Larson L."/>
            <person name="Lui A."/>
            <person name="MacDonald P.J.P."/>
            <person name="Mehta T."/>
            <person name="Montmayeur A."/>
            <person name="Murphy C."/>
            <person name="Neiman D."/>
            <person name="Pearson M."/>
            <person name="Priest M."/>
            <person name="Roberts A."/>
            <person name="Saif S."/>
            <person name="Shea T."/>
            <person name="Shenoy N."/>
            <person name="Sisk P."/>
            <person name="Stolte C."/>
            <person name="Sykes S."/>
            <person name="White J."/>
            <person name="Yandava C."/>
            <person name="Wortman J."/>
            <person name="Nusbaum C."/>
            <person name="Birren B."/>
        </authorList>
    </citation>
    <scope>NUCLEOTIDE SEQUENCE</scope>
    <source>
        <strain evidence="5">ERTm2</strain>
    </source>
</reference>
<dbReference type="GO" id="GO:0016592">
    <property type="term" value="C:mediator complex"/>
    <property type="evidence" value="ECO:0007669"/>
    <property type="project" value="InterPro"/>
</dbReference>
<gene>
    <name evidence="5" type="ORF">NERG_02311</name>
</gene>